<dbReference type="Proteomes" id="UP000187406">
    <property type="component" value="Unassembled WGS sequence"/>
</dbReference>
<dbReference type="Gene3D" id="3.40.30.10">
    <property type="entry name" value="Glutaredoxin"/>
    <property type="match status" value="2"/>
</dbReference>
<dbReference type="InterPro" id="IPR003774">
    <property type="entry name" value="AlgH-like"/>
</dbReference>
<dbReference type="OrthoDB" id="1910803at2759"/>
<sequence length="1131" mass="127797">EKKEGDSKFLVCYGAISSPSLVQPTKKKKQIEFTIWMKNGLLLLALFLIILTSSSSSSPTVDSESNGIGEWQILTKQNFSSQIRLHTNILLFVTLPWSGESRSLMKDLSESLTKRKDELASLKLMFMYRNTEKTVADAIGATEEITILYYHHSVSYKYLGKLGAPNILHSIYPYLSLSPEQLPLTAINSQDDLSMFLDSTDKAVLLFDFCGWTPTLLAKLNNNVTQKGFNRETDRTPTPREKDNQKGMENGKLKCGIENGFSGIPWLGDFCMLNDSDPFRSTETIKPGVGMSCTFEEFKQFDSFFSKFMTIAREHFLPPERHRFGMVSEASLISSLGVRDPGSWSAMLYFTGCPSCSKILKESNDIKSALKMDSSLVKELEDGQDLEPDLPSNEASVLLFVDRSSDSLEARRKSKEALDVYRRLALHYQMSYQMDHQNYTRPEKFSAQAYQVLERTSGHPGLKLFQTAQRIKLKDKMSIMIMTDGKHVNLDDIVPDLQGTTLHGVVEMLLQKKKEAKLSSLAKEVGFNLLSDDVDIKISDESPSQTEVESSPPDEVYFTNIVAPNKYQLSHRTSMGTLEHVDESKPTGVEPFSLYQEKKTSFDASKLLLSADSDHQVLDNKLGITTEGMMTEGETSSQEQLHFQGFRGSFFFCDGNYRLLKALTGRSIIPSLVIVDPISQRHYVFSKSENFSYSSMVDFLHGFLNGSLLPYQRSESIRRDHREAAHPPFVTLDFREVDSIPQVTTHTFTELVLGFNQSNIKDTAHDFNQSNIEDTHHAWNEDVLVLFSTSWCGFCQRMELVVREAYRAIKGYMKMLNSGSRNEQTEFRADNLEHDILKPPLIYLLDCTLNDCNSILKSINQKEVYPALILFPAERKNAVSYKGDMTVADILKFIANYGSNSQCLRIPRTLAEKGGRNQEFFKDSSGSANPEEAPTVNDFHEVLLKNRAPKRDVKYNLIKSQTSRNSHESAFHVVVGSILIATDKLLNAHPFDKSQILIVKVDQNTGFQGLIFNKHISWDTLHELQEGLELLKEAPLSFGGPVIERRMPLVALTRRAVKDQLPEVLPSVYFLDQLATVHESEVLKSGNQSITDYWFFLGYSSWGWSQLINELSDGAWNLSDHNVGQFGWPSS</sequence>
<accession>A0A1Q3BGN5</accession>
<dbReference type="STRING" id="3775.A0A1Q3BGN5"/>
<evidence type="ECO:0000313" key="2">
    <source>
        <dbReference type="EMBL" id="GAV66933.1"/>
    </source>
</evidence>
<organism evidence="2 3">
    <name type="scientific">Cephalotus follicularis</name>
    <name type="common">Albany pitcher plant</name>
    <dbReference type="NCBI Taxonomy" id="3775"/>
    <lineage>
        <taxon>Eukaryota</taxon>
        <taxon>Viridiplantae</taxon>
        <taxon>Streptophyta</taxon>
        <taxon>Embryophyta</taxon>
        <taxon>Tracheophyta</taxon>
        <taxon>Spermatophyta</taxon>
        <taxon>Magnoliopsida</taxon>
        <taxon>eudicotyledons</taxon>
        <taxon>Gunneridae</taxon>
        <taxon>Pentapetalae</taxon>
        <taxon>rosids</taxon>
        <taxon>fabids</taxon>
        <taxon>Oxalidales</taxon>
        <taxon>Cephalotaceae</taxon>
        <taxon>Cephalotus</taxon>
    </lineage>
</organism>
<protein>
    <submittedName>
        <fullName evidence="2">DUF179 domain-containing protein</fullName>
    </submittedName>
</protein>
<dbReference type="SUPFAM" id="SSF143456">
    <property type="entry name" value="VC0467-like"/>
    <property type="match status" value="1"/>
</dbReference>
<evidence type="ECO:0000313" key="3">
    <source>
        <dbReference type="Proteomes" id="UP000187406"/>
    </source>
</evidence>
<reference evidence="3" key="1">
    <citation type="submission" date="2016-04" db="EMBL/GenBank/DDBJ databases">
        <title>Cephalotus genome sequencing.</title>
        <authorList>
            <person name="Fukushima K."/>
            <person name="Hasebe M."/>
            <person name="Fang X."/>
        </authorList>
    </citation>
    <scope>NUCLEOTIDE SEQUENCE [LARGE SCALE GENOMIC DNA]</scope>
    <source>
        <strain evidence="3">cv. St1</strain>
    </source>
</reference>
<comment type="caution">
    <text evidence="2">The sequence shown here is derived from an EMBL/GenBank/DDBJ whole genome shotgun (WGS) entry which is preliminary data.</text>
</comment>
<feature type="compositionally biased region" description="Basic and acidic residues" evidence="1">
    <location>
        <begin position="229"/>
        <end position="249"/>
    </location>
</feature>
<dbReference type="PANTHER" id="PTHR31984:SF12">
    <property type="entry name" value="THIOREDOXIN DOMAIN-CONTAINING PROTEIN"/>
    <property type="match status" value="1"/>
</dbReference>
<dbReference type="EMBL" id="BDDD01000510">
    <property type="protein sequence ID" value="GAV66933.1"/>
    <property type="molecule type" value="Genomic_DNA"/>
</dbReference>
<dbReference type="InterPro" id="IPR036249">
    <property type="entry name" value="Thioredoxin-like_sf"/>
</dbReference>
<feature type="non-terminal residue" evidence="2">
    <location>
        <position position="1"/>
    </location>
</feature>
<dbReference type="FunCoup" id="A0A1Q3BGN5">
    <property type="interactions" value="2003"/>
</dbReference>
<feature type="region of interest" description="Disordered" evidence="1">
    <location>
        <begin position="228"/>
        <end position="249"/>
    </location>
</feature>
<dbReference type="InParanoid" id="A0A1Q3BGN5"/>
<dbReference type="PANTHER" id="PTHR31984">
    <property type="entry name" value="TRANSPORTER, PUTATIVE (DUF179)-RELATED"/>
    <property type="match status" value="1"/>
</dbReference>
<dbReference type="SUPFAM" id="SSF52833">
    <property type="entry name" value="Thioredoxin-like"/>
    <property type="match status" value="2"/>
</dbReference>
<keyword evidence="3" id="KW-1185">Reference proteome</keyword>
<evidence type="ECO:0000256" key="1">
    <source>
        <dbReference type="SAM" id="MobiDB-lite"/>
    </source>
</evidence>
<gene>
    <name evidence="2" type="ORF">CFOL_v3_10442</name>
</gene>
<dbReference type="Gene3D" id="3.40.1740.10">
    <property type="entry name" value="VC0467-like"/>
    <property type="match status" value="1"/>
</dbReference>
<proteinExistence type="predicted"/>
<dbReference type="Pfam" id="PF02622">
    <property type="entry name" value="DUF179"/>
    <property type="match status" value="1"/>
</dbReference>
<name>A0A1Q3BGN5_CEPFO</name>
<dbReference type="AlphaFoldDB" id="A0A1Q3BGN5"/>